<dbReference type="Gene3D" id="3.30.1540.20">
    <property type="entry name" value="MutL, C-terminal domain, dimerisation subdomain"/>
    <property type="match status" value="1"/>
</dbReference>
<feature type="domain" description="MutL C-terminal dimerisation" evidence="6">
    <location>
        <begin position="441"/>
        <end position="583"/>
    </location>
</feature>
<comment type="caution">
    <text evidence="8">The sequence shown here is derived from an EMBL/GenBank/DDBJ whole genome shotgun (WGS) entry which is preliminary data.</text>
</comment>
<accession>A0A967B353</accession>
<dbReference type="EMBL" id="VIKU02000006">
    <property type="protein sequence ID" value="NHF61151.1"/>
    <property type="molecule type" value="Genomic_DNA"/>
</dbReference>
<dbReference type="GO" id="GO:0030983">
    <property type="term" value="F:mismatched DNA binding"/>
    <property type="evidence" value="ECO:0007669"/>
    <property type="project" value="InterPro"/>
</dbReference>
<dbReference type="NCBIfam" id="TIGR00585">
    <property type="entry name" value="mutl"/>
    <property type="match status" value="1"/>
</dbReference>
<dbReference type="Pfam" id="PF13589">
    <property type="entry name" value="HATPase_c_3"/>
    <property type="match status" value="1"/>
</dbReference>
<dbReference type="SUPFAM" id="SSF54211">
    <property type="entry name" value="Ribosomal protein S5 domain 2-like"/>
    <property type="match status" value="1"/>
</dbReference>
<keyword evidence="9" id="KW-1185">Reference proteome</keyword>
<dbReference type="InterPro" id="IPR042121">
    <property type="entry name" value="MutL_C_regsub"/>
</dbReference>
<evidence type="ECO:0000256" key="3">
    <source>
        <dbReference type="ARBA" id="ARBA00022763"/>
    </source>
</evidence>
<reference evidence="8" key="2">
    <citation type="submission" date="2020-03" db="EMBL/GenBank/DDBJ databases">
        <title>Flavobacteriaceae bacterium strain TP-CH-4, a member of the family Flavobacteriaceae isolated from a deep-sea seamount.</title>
        <authorList>
            <person name="Zhang D.-C."/>
        </authorList>
    </citation>
    <scope>NUCLEOTIDE SEQUENCE</scope>
    <source>
        <strain evidence="8">TP-CH-4</strain>
    </source>
</reference>
<dbReference type="SUPFAM" id="SSF118116">
    <property type="entry name" value="DNA mismatch repair protein MutL"/>
    <property type="match status" value="1"/>
</dbReference>
<dbReference type="InterPro" id="IPR037198">
    <property type="entry name" value="MutL_C_sf"/>
</dbReference>
<evidence type="ECO:0000256" key="4">
    <source>
        <dbReference type="ARBA" id="ARBA00023204"/>
    </source>
</evidence>
<dbReference type="InterPro" id="IPR014790">
    <property type="entry name" value="MutL_C"/>
</dbReference>
<comment type="function">
    <text evidence="5">This protein is involved in the repair of mismatches in DNA. It is required for dam-dependent methyl-directed DNA mismatch repair. May act as a 'molecular matchmaker', a protein that promotes the formation of a stable complex between two or more DNA-binding proteins in an ATP-dependent manner without itself being part of a final effector complex.</text>
</comment>
<dbReference type="GO" id="GO:0032300">
    <property type="term" value="C:mismatch repair complex"/>
    <property type="evidence" value="ECO:0007669"/>
    <property type="project" value="InterPro"/>
</dbReference>
<keyword evidence="8" id="KW-0378">Hydrolase</keyword>
<dbReference type="InterPro" id="IPR042120">
    <property type="entry name" value="MutL_C_dimsub"/>
</dbReference>
<name>A0A967B353_9FLAO</name>
<dbReference type="SUPFAM" id="SSF55874">
    <property type="entry name" value="ATPase domain of HSP90 chaperone/DNA topoisomerase II/histidine kinase"/>
    <property type="match status" value="1"/>
</dbReference>
<dbReference type="Gene3D" id="3.30.565.10">
    <property type="entry name" value="Histidine kinase-like ATPase, C-terminal domain"/>
    <property type="match status" value="1"/>
</dbReference>
<dbReference type="SMART" id="SM01340">
    <property type="entry name" value="DNA_mis_repair"/>
    <property type="match status" value="1"/>
</dbReference>
<dbReference type="Pfam" id="PF08676">
    <property type="entry name" value="MutL_C"/>
    <property type="match status" value="1"/>
</dbReference>
<dbReference type="Pfam" id="PF01119">
    <property type="entry name" value="DNA_mis_repair"/>
    <property type="match status" value="1"/>
</dbReference>
<evidence type="ECO:0000256" key="2">
    <source>
        <dbReference type="ARBA" id="ARBA00021975"/>
    </source>
</evidence>
<dbReference type="GO" id="GO:0004519">
    <property type="term" value="F:endonuclease activity"/>
    <property type="evidence" value="ECO:0007669"/>
    <property type="project" value="UniProtKB-KW"/>
</dbReference>
<keyword evidence="8" id="KW-0255">Endonuclease</keyword>
<dbReference type="SMART" id="SM00853">
    <property type="entry name" value="MutL_C"/>
    <property type="match status" value="1"/>
</dbReference>
<dbReference type="RefSeq" id="WP_152575651.1">
    <property type="nucleotide sequence ID" value="NZ_VIKU02000006.1"/>
</dbReference>
<dbReference type="GO" id="GO:0140664">
    <property type="term" value="F:ATP-dependent DNA damage sensor activity"/>
    <property type="evidence" value="ECO:0007669"/>
    <property type="project" value="InterPro"/>
</dbReference>
<evidence type="ECO:0000259" key="6">
    <source>
        <dbReference type="SMART" id="SM00853"/>
    </source>
</evidence>
<keyword evidence="3 5" id="KW-0227">DNA damage</keyword>
<dbReference type="InterPro" id="IPR020568">
    <property type="entry name" value="Ribosomal_Su5_D2-typ_SF"/>
</dbReference>
<organism evidence="8 9">
    <name type="scientific">Pelagihabitans pacificus</name>
    <dbReference type="NCBI Taxonomy" id="2696054"/>
    <lineage>
        <taxon>Bacteria</taxon>
        <taxon>Pseudomonadati</taxon>
        <taxon>Bacteroidota</taxon>
        <taxon>Flavobacteriia</taxon>
        <taxon>Flavobacteriales</taxon>
        <taxon>Flavobacteriaceae</taxon>
        <taxon>Pelagihabitans</taxon>
    </lineage>
</organism>
<dbReference type="GO" id="GO:0016887">
    <property type="term" value="F:ATP hydrolysis activity"/>
    <property type="evidence" value="ECO:0007669"/>
    <property type="project" value="InterPro"/>
</dbReference>
<dbReference type="InterPro" id="IPR036890">
    <property type="entry name" value="HATPase_C_sf"/>
</dbReference>
<dbReference type="CDD" id="cd00782">
    <property type="entry name" value="MutL_Trans"/>
    <property type="match status" value="1"/>
</dbReference>
<dbReference type="InterPro" id="IPR020667">
    <property type="entry name" value="DNA_mismatch_repair_MutL"/>
</dbReference>
<reference evidence="8" key="1">
    <citation type="submission" date="2019-07" db="EMBL/GenBank/DDBJ databases">
        <authorList>
            <person name="De-Chao Zhang Q."/>
        </authorList>
    </citation>
    <scope>NUCLEOTIDE SEQUENCE</scope>
    <source>
        <strain evidence="8">TP-CH-4</strain>
    </source>
</reference>
<sequence length="624" mass="69117">MADIIKLLPDHVANQIAAGEVVQRPASVVKELLENAIDAGAETIKLIIKDGGKTLIQVVDDGSGMSETDARLSFERHATSKINRAEDLFKLSTKGFRGEALASIAAIAHVEMQTKPEEAELGTHLKIEGSKIIFQEVQVVPKGTSISVKHLFFNIPARRNFLKSNQVELRHITDEFHRVALAHPQISFHYYVNGSELFGLPKCNLRQRIVHVFGSKTNQKLVPVQEETQVVKISGFINKPEFAKKSRGEQFFFVNDRFIKSPYLHHAVLAAFEGLVKPDCHPGYFLYLQVDPGSIDINIHPTKTEVKFDDEHTLYAILRSTIKHSLGQFNVVPALDFETDQNLATPYSYKDKSATIPKITVDPSFNPFVESGNKEVATKTYQLGAVAGTGRGAANWEGLYVGLKSDMGSEETNFGNLRFESDSITGSIFEGQADTTHSIATTFQLRRKYIVTTIKSGMLVIDQSRAHQRVLYEKFLKNSTVKQAVSQQLLFPLSLSFSKTDVVVLKDIKDTLVAIGFVFDKITEELVQVSGVPLLVPESEVGMVLDQLIADCQLEVGNGSFSQTDILSKTLAKTLAVKTGEVLESASQLALVNDLFACKEPMVSPFNKPIYITITENEIDKKFI</sequence>
<dbReference type="PANTHER" id="PTHR10073:SF12">
    <property type="entry name" value="DNA MISMATCH REPAIR PROTEIN MLH1"/>
    <property type="match status" value="1"/>
</dbReference>
<gene>
    <name evidence="5 8" type="primary">mutL</name>
    <name evidence="8" type="ORF">FK220_017495</name>
</gene>
<proteinExistence type="inferred from homology"/>
<dbReference type="GO" id="GO:0006298">
    <property type="term" value="P:mismatch repair"/>
    <property type="evidence" value="ECO:0007669"/>
    <property type="project" value="UniProtKB-UniRule"/>
</dbReference>
<dbReference type="PANTHER" id="PTHR10073">
    <property type="entry name" value="DNA MISMATCH REPAIR PROTEIN MLH, PMS, MUTL"/>
    <property type="match status" value="1"/>
</dbReference>
<dbReference type="AlphaFoldDB" id="A0A967B353"/>
<dbReference type="HAMAP" id="MF_00149">
    <property type="entry name" value="DNA_mis_repair"/>
    <property type="match status" value="1"/>
</dbReference>
<keyword evidence="4 5" id="KW-0234">DNA repair</keyword>
<evidence type="ECO:0000256" key="1">
    <source>
        <dbReference type="ARBA" id="ARBA00006082"/>
    </source>
</evidence>
<comment type="similarity">
    <text evidence="1 5">Belongs to the DNA mismatch repair MutL/HexB family.</text>
</comment>
<dbReference type="FunFam" id="3.30.565.10:FF:000003">
    <property type="entry name" value="DNA mismatch repair endonuclease MutL"/>
    <property type="match status" value="1"/>
</dbReference>
<dbReference type="InterPro" id="IPR002099">
    <property type="entry name" value="MutL/Mlh/PMS"/>
</dbReference>
<dbReference type="Gene3D" id="3.30.1370.100">
    <property type="entry name" value="MutL, C-terminal domain, regulatory subdomain"/>
    <property type="match status" value="1"/>
</dbReference>
<feature type="domain" description="DNA mismatch repair protein S5" evidence="7">
    <location>
        <begin position="209"/>
        <end position="327"/>
    </location>
</feature>
<evidence type="ECO:0000256" key="5">
    <source>
        <dbReference type="HAMAP-Rule" id="MF_00149"/>
    </source>
</evidence>
<protein>
    <recommendedName>
        <fullName evidence="2 5">DNA mismatch repair protein MutL</fullName>
    </recommendedName>
</protein>
<dbReference type="InterPro" id="IPR013507">
    <property type="entry name" value="DNA_mismatch_S5_2-like"/>
</dbReference>
<dbReference type="Gene3D" id="3.30.230.10">
    <property type="match status" value="1"/>
</dbReference>
<dbReference type="InterPro" id="IPR014762">
    <property type="entry name" value="DNA_mismatch_repair_CS"/>
</dbReference>
<dbReference type="CDD" id="cd16926">
    <property type="entry name" value="HATPase_MutL-MLH-PMS-like"/>
    <property type="match status" value="1"/>
</dbReference>
<evidence type="ECO:0000259" key="7">
    <source>
        <dbReference type="SMART" id="SM01340"/>
    </source>
</evidence>
<keyword evidence="8" id="KW-0540">Nuclease</keyword>
<dbReference type="InterPro" id="IPR014721">
    <property type="entry name" value="Ribsml_uS5_D2-typ_fold_subgr"/>
</dbReference>
<dbReference type="PROSITE" id="PS00058">
    <property type="entry name" value="DNA_MISMATCH_REPAIR_1"/>
    <property type="match status" value="1"/>
</dbReference>
<dbReference type="Proteomes" id="UP000707206">
    <property type="component" value="Unassembled WGS sequence"/>
</dbReference>
<evidence type="ECO:0000313" key="9">
    <source>
        <dbReference type="Proteomes" id="UP000707206"/>
    </source>
</evidence>
<evidence type="ECO:0000313" key="8">
    <source>
        <dbReference type="EMBL" id="NHF61151.1"/>
    </source>
</evidence>
<dbReference type="InterPro" id="IPR038973">
    <property type="entry name" value="MutL/Mlh/Pms-like"/>
</dbReference>
<dbReference type="GO" id="GO:0005524">
    <property type="term" value="F:ATP binding"/>
    <property type="evidence" value="ECO:0007669"/>
    <property type="project" value="InterPro"/>
</dbReference>